<reference evidence="3 4" key="1">
    <citation type="submission" date="2016-11" db="EMBL/GenBank/DDBJ databases">
        <title>Study of marine rhodopsin-containing bacteria.</title>
        <authorList>
            <person name="Yoshizawa S."/>
            <person name="Kumagai Y."/>
            <person name="Kogure K."/>
        </authorList>
    </citation>
    <scope>NUCLEOTIDE SEQUENCE [LARGE SCALE GENOMIC DNA]</scope>
    <source>
        <strain evidence="3 4">SAORIC-28</strain>
    </source>
</reference>
<comment type="caution">
    <text evidence="3">The sequence shown here is derived from an EMBL/GenBank/DDBJ whole genome shotgun (WGS) entry which is preliminary data.</text>
</comment>
<dbReference type="Proteomes" id="UP000216339">
    <property type="component" value="Unassembled WGS sequence"/>
</dbReference>
<dbReference type="Pfam" id="PF14082">
    <property type="entry name" value="SduA_C"/>
    <property type="match status" value="1"/>
</dbReference>
<dbReference type="InterPro" id="IPR025359">
    <property type="entry name" value="SduA_C"/>
</dbReference>
<dbReference type="AlphaFoldDB" id="A0A271IYX1"/>
<dbReference type="InterPro" id="IPR048396">
    <property type="entry name" value="SduA_N"/>
</dbReference>
<evidence type="ECO:0000259" key="1">
    <source>
        <dbReference type="Pfam" id="PF14082"/>
    </source>
</evidence>
<evidence type="ECO:0000313" key="3">
    <source>
        <dbReference type="EMBL" id="PAP76330.1"/>
    </source>
</evidence>
<evidence type="ECO:0008006" key="5">
    <source>
        <dbReference type="Google" id="ProtNLM"/>
    </source>
</evidence>
<protein>
    <recommendedName>
        <fullName evidence="5">DUF4263 domain-containing protein</fullName>
    </recommendedName>
</protein>
<organism evidence="3 4">
    <name type="scientific">Rubrivirga marina</name>
    <dbReference type="NCBI Taxonomy" id="1196024"/>
    <lineage>
        <taxon>Bacteria</taxon>
        <taxon>Pseudomonadati</taxon>
        <taxon>Rhodothermota</taxon>
        <taxon>Rhodothermia</taxon>
        <taxon>Rhodothermales</taxon>
        <taxon>Rubricoccaceae</taxon>
        <taxon>Rubrivirga</taxon>
    </lineage>
</organism>
<feature type="domain" description="Shedu protein SduA C-terminal" evidence="1">
    <location>
        <begin position="199"/>
        <end position="364"/>
    </location>
</feature>
<accession>A0A271IYX1</accession>
<evidence type="ECO:0000313" key="4">
    <source>
        <dbReference type="Proteomes" id="UP000216339"/>
    </source>
</evidence>
<name>A0A271IYX1_9BACT</name>
<proteinExistence type="predicted"/>
<dbReference type="EMBL" id="MQWD01000001">
    <property type="protein sequence ID" value="PAP76330.1"/>
    <property type="molecule type" value="Genomic_DNA"/>
</dbReference>
<gene>
    <name evidence="3" type="ORF">BSZ37_07675</name>
</gene>
<sequence length="378" mass="41664">MELVQIVRSGGAARCDDVVLRETSTTRLVFRAVLVDNAKDAAQPVRGWIVSQRKRKGDEWEDHNEVALSNMRAGEWVKTELRAEEVDKLVRHVGGLYRLYRSGGLPSGKTHFLKLDLQAGESPEDLEGTVRTLLALGRRSGLDTFGKVVDLTLRDEDSAEVVRQLERLEVSTVQKLQSLAGVAALRAALDTWEANEGNTSEEFWQQTFKDNAFILSQAFSVPVLLIQDKAYVGGRELSREGATELDFLYANPITANAACVEIKTPATPLLGTPYRGKSGGRVYGASVELSGALAQVRNYRYRLTTGYSHLRIEREGEFEVAAPRCLIVAGHAGCSLGDDDAKKRSFEALRGGLADIDVITYDELFERVRSLCCLLEGT</sequence>
<feature type="domain" description="Shedu protein SduA N-terminal" evidence="2">
    <location>
        <begin position="11"/>
        <end position="108"/>
    </location>
</feature>
<evidence type="ECO:0000259" key="2">
    <source>
        <dbReference type="Pfam" id="PF21407"/>
    </source>
</evidence>
<keyword evidence="4" id="KW-1185">Reference proteome</keyword>
<dbReference type="Pfam" id="PF21407">
    <property type="entry name" value="SduA_N"/>
    <property type="match status" value="1"/>
</dbReference>